<dbReference type="STRING" id="115433.SAMN05421835_102123"/>
<evidence type="ECO:0000313" key="2">
    <source>
        <dbReference type="EMBL" id="SFI90387.1"/>
    </source>
</evidence>
<dbReference type="GO" id="GO:0003677">
    <property type="term" value="F:DNA binding"/>
    <property type="evidence" value="ECO:0007669"/>
    <property type="project" value="InterPro"/>
</dbReference>
<sequence length="427" mass="44670">MTGAVPAFGARLRALRLAKGLSLSGFAGRVYYSKGYLSRVENGLQQPSAEFVRRCDAELAADGELVALTAPPAADPAPARTETGEDGLWMMTMTPDGENAFQPLARREVLRGGAAALAGLAAVPAAAPAFRLRDSLRHHEQLLAAARGLGQVAPPRSVLPMLVGQAQSLRAVARQAGGSAAVEVARVFARTAEFAGWMTQESGDTAAALWWTAKAAEVAASTGDRDAASYALVRQALITLYAGDAATTVDLARQAQVGEGTSRRVLGLAAQREAQGHALAGNHGECLRALDRAAGHLAAAKAERTGGPVVGTTHVPDPVAVVTGWCLHDLGRPREAAQVLDREIARIPENAVRARLRFGVRRALAHAAAGELEHACELAQGMIAQGAAIGSATVLADFRRFAATVRRWSAHPAVRALEPGLAALRYR</sequence>
<gene>
    <name evidence="2" type="ORF">SAMN05421835_102123</name>
</gene>
<dbReference type="RefSeq" id="WP_091504468.1">
    <property type="nucleotide sequence ID" value="NZ_CBDRCA010000004.1"/>
</dbReference>
<accession>A0A1I3M0D5</accession>
<keyword evidence="3" id="KW-1185">Reference proteome</keyword>
<name>A0A1I3M0D5_9PSEU</name>
<evidence type="ECO:0000259" key="1">
    <source>
        <dbReference type="PROSITE" id="PS50943"/>
    </source>
</evidence>
<feature type="domain" description="HTH cro/C1-type" evidence="1">
    <location>
        <begin position="12"/>
        <end position="50"/>
    </location>
</feature>
<dbReference type="OrthoDB" id="5184419at2"/>
<dbReference type="InterPro" id="IPR001387">
    <property type="entry name" value="Cro/C1-type_HTH"/>
</dbReference>
<reference evidence="2 3" key="1">
    <citation type="submission" date="2016-10" db="EMBL/GenBank/DDBJ databases">
        <authorList>
            <person name="de Groot N.N."/>
        </authorList>
    </citation>
    <scope>NUCLEOTIDE SEQUENCE [LARGE SCALE GENOMIC DNA]</scope>
    <source>
        <strain evidence="2 3">DSM 44468</strain>
    </source>
</reference>
<dbReference type="AlphaFoldDB" id="A0A1I3M0D5"/>
<proteinExistence type="predicted"/>
<dbReference type="Proteomes" id="UP000199025">
    <property type="component" value="Unassembled WGS sequence"/>
</dbReference>
<dbReference type="Pfam" id="PF13560">
    <property type="entry name" value="HTH_31"/>
    <property type="match status" value="1"/>
</dbReference>
<organism evidence="2 3">
    <name type="scientific">Amycolatopsis sacchari</name>
    <dbReference type="NCBI Taxonomy" id="115433"/>
    <lineage>
        <taxon>Bacteria</taxon>
        <taxon>Bacillati</taxon>
        <taxon>Actinomycetota</taxon>
        <taxon>Actinomycetes</taxon>
        <taxon>Pseudonocardiales</taxon>
        <taxon>Pseudonocardiaceae</taxon>
        <taxon>Amycolatopsis</taxon>
    </lineage>
</organism>
<protein>
    <submittedName>
        <fullName evidence="2">Helix-turn-helix domain-containing protein</fullName>
    </submittedName>
</protein>
<dbReference type="PROSITE" id="PS50943">
    <property type="entry name" value="HTH_CROC1"/>
    <property type="match status" value="1"/>
</dbReference>
<evidence type="ECO:0000313" key="3">
    <source>
        <dbReference type="Proteomes" id="UP000199025"/>
    </source>
</evidence>
<dbReference type="InterPro" id="IPR010982">
    <property type="entry name" value="Lambda_DNA-bd_dom_sf"/>
</dbReference>
<dbReference type="CDD" id="cd00093">
    <property type="entry name" value="HTH_XRE"/>
    <property type="match status" value="1"/>
</dbReference>
<dbReference type="SMART" id="SM00530">
    <property type="entry name" value="HTH_XRE"/>
    <property type="match status" value="1"/>
</dbReference>
<dbReference type="Gene3D" id="1.10.260.40">
    <property type="entry name" value="lambda repressor-like DNA-binding domains"/>
    <property type="match status" value="1"/>
</dbReference>
<dbReference type="SUPFAM" id="SSF47413">
    <property type="entry name" value="lambda repressor-like DNA-binding domains"/>
    <property type="match status" value="1"/>
</dbReference>
<dbReference type="EMBL" id="FORP01000002">
    <property type="protein sequence ID" value="SFI90387.1"/>
    <property type="molecule type" value="Genomic_DNA"/>
</dbReference>